<dbReference type="PANTHER" id="PTHR11228:SF7">
    <property type="entry name" value="PQQA PEPTIDE CYCLASE"/>
    <property type="match status" value="1"/>
</dbReference>
<protein>
    <submittedName>
        <fullName evidence="2">Radical SAM protein</fullName>
    </submittedName>
</protein>
<accession>A0ABT4F835</accession>
<keyword evidence="3" id="KW-1185">Reference proteome</keyword>
<evidence type="ECO:0000313" key="3">
    <source>
        <dbReference type="Proteomes" id="UP001527057"/>
    </source>
</evidence>
<dbReference type="Pfam" id="PF13186">
    <property type="entry name" value="SPASM"/>
    <property type="match status" value="1"/>
</dbReference>
<dbReference type="Gene3D" id="3.20.20.70">
    <property type="entry name" value="Aldolase class I"/>
    <property type="match status" value="1"/>
</dbReference>
<comment type="caution">
    <text evidence="2">The sequence shown here is derived from an EMBL/GenBank/DDBJ whole genome shotgun (WGS) entry which is preliminary data.</text>
</comment>
<name>A0ABT4F835_9BACI</name>
<feature type="domain" description="4Fe4S-binding SPASM" evidence="1">
    <location>
        <begin position="143"/>
        <end position="208"/>
    </location>
</feature>
<gene>
    <name evidence="2" type="ORF">M5W27_13135</name>
</gene>
<dbReference type="InterPro" id="IPR050377">
    <property type="entry name" value="Radical_SAM_PqqE_MftC-like"/>
</dbReference>
<dbReference type="NCBIfam" id="TIGR04085">
    <property type="entry name" value="rSAM_more_4Fe4S"/>
    <property type="match status" value="1"/>
</dbReference>
<reference evidence="2 3" key="1">
    <citation type="submission" date="2022-05" db="EMBL/GenBank/DDBJ databases">
        <title>Genome Sequencing of Bee-Associated Microbes.</title>
        <authorList>
            <person name="Dunlap C."/>
        </authorList>
    </citation>
    <scope>NUCLEOTIDE SEQUENCE [LARGE SCALE GENOMIC DNA]</scope>
    <source>
        <strain evidence="2 3">CBP-1093</strain>
    </source>
</reference>
<evidence type="ECO:0000259" key="1">
    <source>
        <dbReference type="Pfam" id="PF13186"/>
    </source>
</evidence>
<dbReference type="EMBL" id="JAMDMH010000030">
    <property type="protein sequence ID" value="MCY9576746.1"/>
    <property type="molecule type" value="Genomic_DNA"/>
</dbReference>
<dbReference type="InterPro" id="IPR013785">
    <property type="entry name" value="Aldolase_TIM"/>
</dbReference>
<dbReference type="PANTHER" id="PTHR11228">
    <property type="entry name" value="RADICAL SAM DOMAIN PROTEIN"/>
    <property type="match status" value="1"/>
</dbReference>
<dbReference type="Proteomes" id="UP001527057">
    <property type="component" value="Unassembled WGS sequence"/>
</dbReference>
<organism evidence="2 3">
    <name type="scientific">Bacillus xiamenensis</name>
    <dbReference type="NCBI Taxonomy" id="1178537"/>
    <lineage>
        <taxon>Bacteria</taxon>
        <taxon>Bacillati</taxon>
        <taxon>Bacillota</taxon>
        <taxon>Bacilli</taxon>
        <taxon>Bacillales</taxon>
        <taxon>Bacillaceae</taxon>
        <taxon>Bacillus</taxon>
    </lineage>
</organism>
<dbReference type="InterPro" id="IPR023885">
    <property type="entry name" value="4Fe4S-binding_SPASM_dom"/>
</dbReference>
<dbReference type="SUPFAM" id="SSF102114">
    <property type="entry name" value="Radical SAM enzymes"/>
    <property type="match status" value="1"/>
</dbReference>
<evidence type="ECO:0000313" key="2">
    <source>
        <dbReference type="EMBL" id="MCY9576746.1"/>
    </source>
</evidence>
<proteinExistence type="predicted"/>
<sequence>MNLIFFKHFIISVDSYQEETHDSIRGPKAFKRTQKFIEHLRKKNIPFGINMTVSEKNYLDVDQTIKFSKKIGAKDISVATVKPNGRGEATFNLNKLNIVNDQILKNKQLIDGNFKLWATEVTFFLYDMDTYRDDIINGEKGSCGFGRATLHVRANGDVLGCTACEDKVLGNIFKTVNSNFLSELWDNNQLLEDVRSKKYLNGICSSCEYMDFCGGCRCRAYGVNDDLFGDDPYCPIVIEKEVQQKV</sequence>
<dbReference type="RefSeq" id="WP_268557962.1">
    <property type="nucleotide sequence ID" value="NZ_JAMDMH010000030.1"/>
</dbReference>
<dbReference type="InterPro" id="IPR058240">
    <property type="entry name" value="rSAM_sf"/>
</dbReference>